<gene>
    <name evidence="1" type="ORF">PHABIO_180</name>
</gene>
<protein>
    <submittedName>
        <fullName evidence="1">Uncharacterized protein</fullName>
    </submittedName>
</protein>
<dbReference type="Proteomes" id="UP000225448">
    <property type="component" value="Segment"/>
</dbReference>
<keyword evidence="2" id="KW-1185">Reference proteome</keyword>
<sequence length="87" mass="10144">MGEYKAPNGTRSFEPDDTETEFYIDANQNPQRMSTILDLARIKWGQEVTTDDLIIEPEHIHTQCLGHDCYDGFDYTNYLRIEYAPQP</sequence>
<accession>A0A1Y0STK2</accession>
<name>A0A1Y0STK2_9CAUD</name>
<organism evidence="1 2">
    <name type="scientific">Pseudomonas phage Phabio</name>
    <dbReference type="NCBI Taxonomy" id="2006668"/>
    <lineage>
        <taxon>Viruses</taxon>
        <taxon>Duplodnaviria</taxon>
        <taxon>Heunggongvirae</taxon>
        <taxon>Uroviricota</taxon>
        <taxon>Caudoviricetes</taxon>
        <taxon>Chimalliviridae</taxon>
        <taxon>Phabiovirus</taxon>
        <taxon>Phabiovirus phabio</taxon>
    </lineage>
</organism>
<evidence type="ECO:0000313" key="2">
    <source>
        <dbReference type="Proteomes" id="UP000225448"/>
    </source>
</evidence>
<evidence type="ECO:0000313" key="1">
    <source>
        <dbReference type="EMBL" id="ARV76811.1"/>
    </source>
</evidence>
<reference evidence="1 2" key="1">
    <citation type="submission" date="2017-05" db="EMBL/GenBank/DDBJ databases">
        <authorList>
            <person name="Song R."/>
            <person name="Chenine A.L."/>
            <person name="Ruprecht R.M."/>
        </authorList>
    </citation>
    <scope>NUCLEOTIDE SEQUENCE [LARGE SCALE GENOMIC DNA]</scope>
</reference>
<proteinExistence type="predicted"/>
<dbReference type="EMBL" id="MF042360">
    <property type="protein sequence ID" value="ARV76811.1"/>
    <property type="molecule type" value="Genomic_DNA"/>
</dbReference>